<sequence>IGMCSMPSEDAEHSEWETLAADDSSMSSHGRAARDAVPFTRFSSEDTYIQENINRAAHQDGDGQQPRTKTAEESSLLGRIDQLQETVIELRDKVAALSKAIYSQQETISKLSSSQDRSVAVFFTNTMGGVNRKTMCDEKVYSRSTAVQTAPVAEINTDVVPEVVRTSEWEACWYGTISGTLPQKKQNWQCIRGRRSNCRSGRILENRLPASMTSTPNNDLWPNSEVRAT</sequence>
<protein>
    <submittedName>
        <fullName evidence="3">Uncharacterized protein</fullName>
    </submittedName>
</protein>
<proteinExistence type="predicted"/>
<reference evidence="3" key="1">
    <citation type="submission" date="2022-11" db="UniProtKB">
        <authorList>
            <consortium name="WormBaseParasite"/>
        </authorList>
    </citation>
    <scope>IDENTIFICATION</scope>
</reference>
<keyword evidence="2" id="KW-1185">Reference proteome</keyword>
<dbReference type="AlphaFoldDB" id="A0A915AK68"/>
<dbReference type="Proteomes" id="UP000887569">
    <property type="component" value="Unplaced"/>
</dbReference>
<accession>A0A915AK68</accession>
<feature type="region of interest" description="Disordered" evidence="1">
    <location>
        <begin position="208"/>
        <end position="229"/>
    </location>
</feature>
<name>A0A915AK68_PARUN</name>
<feature type="region of interest" description="Disordered" evidence="1">
    <location>
        <begin position="1"/>
        <end position="37"/>
    </location>
</feature>
<feature type="compositionally biased region" description="Polar residues" evidence="1">
    <location>
        <begin position="211"/>
        <end position="221"/>
    </location>
</feature>
<evidence type="ECO:0000256" key="1">
    <source>
        <dbReference type="SAM" id="MobiDB-lite"/>
    </source>
</evidence>
<organism evidence="2 3">
    <name type="scientific">Parascaris univalens</name>
    <name type="common">Nematode worm</name>
    <dbReference type="NCBI Taxonomy" id="6257"/>
    <lineage>
        <taxon>Eukaryota</taxon>
        <taxon>Metazoa</taxon>
        <taxon>Ecdysozoa</taxon>
        <taxon>Nematoda</taxon>
        <taxon>Chromadorea</taxon>
        <taxon>Rhabditida</taxon>
        <taxon>Spirurina</taxon>
        <taxon>Ascaridomorpha</taxon>
        <taxon>Ascaridoidea</taxon>
        <taxon>Ascarididae</taxon>
        <taxon>Parascaris</taxon>
    </lineage>
</organism>
<evidence type="ECO:0000313" key="2">
    <source>
        <dbReference type="Proteomes" id="UP000887569"/>
    </source>
</evidence>
<evidence type="ECO:0000313" key="3">
    <source>
        <dbReference type="WBParaSite" id="PgR010_g008_t01"/>
    </source>
</evidence>
<dbReference type="WBParaSite" id="PgR010_g008_t01">
    <property type="protein sequence ID" value="PgR010_g008_t01"/>
    <property type="gene ID" value="PgR010_g008"/>
</dbReference>
<feature type="region of interest" description="Disordered" evidence="1">
    <location>
        <begin position="56"/>
        <end position="76"/>
    </location>
</feature>